<reference evidence="1" key="2">
    <citation type="submission" date="2009-09" db="EMBL/GenBank/DDBJ databases">
        <title>Complete sequence of chromosome of Candidatus Accumulibacter phosphatis clade IIA str. UW-1.</title>
        <authorList>
            <consortium name="US DOE Joint Genome Institute"/>
            <person name="Martin H.G."/>
            <person name="Ivanova N."/>
            <person name="Kunin V."/>
            <person name="Warnecke F."/>
            <person name="Barry K."/>
            <person name="He S."/>
            <person name="Salamov A."/>
            <person name="Szeto E."/>
            <person name="Dalin E."/>
            <person name="Pangilinan J.L."/>
            <person name="Lapidus A."/>
            <person name="Lowry S."/>
            <person name="Kyrpides N.C."/>
            <person name="McMahon K.D."/>
            <person name="Hugenholtz P."/>
        </authorList>
    </citation>
    <scope>NUCLEOTIDE SEQUENCE [LARGE SCALE GENOMIC DNA]</scope>
    <source>
        <strain evidence="1">UW-1</strain>
    </source>
</reference>
<dbReference type="SUPFAM" id="SSF53335">
    <property type="entry name" value="S-adenosyl-L-methionine-dependent methyltransferases"/>
    <property type="match status" value="1"/>
</dbReference>
<dbReference type="InterPro" id="IPR029063">
    <property type="entry name" value="SAM-dependent_MTases_sf"/>
</dbReference>
<proteinExistence type="predicted"/>
<reference evidence="1" key="1">
    <citation type="submission" date="2009-08" db="EMBL/GenBank/DDBJ databases">
        <authorList>
            <consortium name="US DOE Joint Genome Institute"/>
            <person name="Lucas S."/>
            <person name="Copeland A."/>
            <person name="Lapidus A."/>
            <person name="Glavina del Rio T."/>
            <person name="Dalin E."/>
            <person name="Tice H."/>
            <person name="Bruce D."/>
            <person name="Barry K."/>
            <person name="Pitluck S."/>
            <person name="Lowry S."/>
            <person name="Larimer F."/>
            <person name="Land M."/>
            <person name="Hauser L."/>
            <person name="Kyrpides N."/>
            <person name="Ivanova N."/>
            <person name="McMahon K.D."/>
            <person name="Hugenholtz P."/>
        </authorList>
    </citation>
    <scope>NUCLEOTIDE SEQUENCE</scope>
    <source>
        <strain evidence="1">UW-1</strain>
    </source>
</reference>
<protein>
    <submittedName>
        <fullName evidence="1">Methyltransferase type 12</fullName>
    </submittedName>
</protein>
<dbReference type="GO" id="GO:0008168">
    <property type="term" value="F:methyltransferase activity"/>
    <property type="evidence" value="ECO:0007669"/>
    <property type="project" value="UniProtKB-KW"/>
</dbReference>
<sequence>MSQHGEGLLRRRDRCPNCHSTLATSLYSAPYSAASIRNYIDTHYKGRASCHFEDVPYELARCSNCSLAYQVYVPTEILLADIYDAWMPRGSREELRGDLNLDDYRYLANEVQFLIQHFRLHPKQISVLDFGFGWAEWARMAMAYGCDVSGSELSRDRIEYAESIGLNVLAVDQLPANHFHFINTEQVFEHLVDPNHLIAHLATRIRVGGILKISVPDSSRSLRKLASNPDFSSLSRDEIMPIAPLEHINSFTHKSLVALAHTAGLKRLRPSLYKLYNGSSGWLEVSGAIKLIGRHLYRHIFPKSTFAYFVRTLRKEGESGVKTNA</sequence>
<dbReference type="Gene3D" id="3.40.50.150">
    <property type="entry name" value="Vaccinia Virus protein VP39"/>
    <property type="match status" value="1"/>
</dbReference>
<accession>C7RNQ5</accession>
<dbReference type="eggNOG" id="COG2227">
    <property type="taxonomic scope" value="Bacteria"/>
</dbReference>
<dbReference type="EMBL" id="CP001715">
    <property type="protein sequence ID" value="ACV34191.1"/>
    <property type="molecule type" value="Genomic_DNA"/>
</dbReference>
<dbReference type="AlphaFoldDB" id="C7RNQ5"/>
<dbReference type="Pfam" id="PF13489">
    <property type="entry name" value="Methyltransf_23"/>
    <property type="match status" value="1"/>
</dbReference>
<gene>
    <name evidence="1" type="ordered locus">CAP2UW1_0852</name>
</gene>
<dbReference type="GO" id="GO:0032259">
    <property type="term" value="P:methylation"/>
    <property type="evidence" value="ECO:0007669"/>
    <property type="project" value="UniProtKB-KW"/>
</dbReference>
<evidence type="ECO:0000313" key="1">
    <source>
        <dbReference type="EMBL" id="ACV34191.1"/>
    </source>
</evidence>
<name>C7RNQ5_ACCRE</name>
<dbReference type="KEGG" id="app:CAP2UW1_0852"/>
<dbReference type="STRING" id="522306.CAP2UW1_0852"/>
<dbReference type="HOGENOM" id="CLU_915055_0_0_4"/>
<organism evidence="1">
    <name type="scientific">Accumulibacter regalis</name>
    <dbReference type="NCBI Taxonomy" id="522306"/>
    <lineage>
        <taxon>Bacteria</taxon>
        <taxon>Pseudomonadati</taxon>
        <taxon>Pseudomonadota</taxon>
        <taxon>Betaproteobacteria</taxon>
        <taxon>Candidatus Accumulibacter</taxon>
    </lineage>
</organism>
<dbReference type="OrthoDB" id="3896938at2"/>
<keyword evidence="1" id="KW-0808">Transferase</keyword>
<keyword evidence="1" id="KW-0489">Methyltransferase</keyword>